<accession>A0A6P7IUG5</accession>
<reference evidence="2" key="1">
    <citation type="submission" date="2025-08" db="UniProtKB">
        <authorList>
            <consortium name="RefSeq"/>
        </authorList>
    </citation>
    <scope>IDENTIFICATION</scope>
</reference>
<sequence length="207" mass="23017">MGKTANLTTGQKTIIDTLHRMVRRLAVYKVPCPCISMESLVEGQNVAGEHAPAQEMTVGFSGLSNRILSESTRKSGMRQESPQSNTTTFRHIKEMGYNQGEEGLDCWPVAKILFSDESKVCLSFGNQGPRVWRKTGSPQKPVNSPDLNPIENLWGTLKGKIRDTRPKIKKELTSSIKDIWASITPKQCHKLIASMALIKAKGFPTKY</sequence>
<gene>
    <name evidence="2" type="primary">LOC114439606</name>
</gene>
<proteinExistence type="predicted"/>
<keyword evidence="1" id="KW-1185">Reference proteome</keyword>
<organism evidence="1 2">
    <name type="scientific">Parambassis ranga</name>
    <name type="common">Indian glassy fish</name>
    <dbReference type="NCBI Taxonomy" id="210632"/>
    <lineage>
        <taxon>Eukaryota</taxon>
        <taxon>Metazoa</taxon>
        <taxon>Chordata</taxon>
        <taxon>Craniata</taxon>
        <taxon>Vertebrata</taxon>
        <taxon>Euteleostomi</taxon>
        <taxon>Actinopterygii</taxon>
        <taxon>Neopterygii</taxon>
        <taxon>Teleostei</taxon>
        <taxon>Neoteleostei</taxon>
        <taxon>Acanthomorphata</taxon>
        <taxon>Ovalentaria</taxon>
        <taxon>Ambassidae</taxon>
        <taxon>Parambassis</taxon>
    </lineage>
</organism>
<dbReference type="AlphaFoldDB" id="A0A6P7IUG5"/>
<dbReference type="InParanoid" id="A0A6P7IUG5"/>
<evidence type="ECO:0000313" key="2">
    <source>
        <dbReference type="RefSeq" id="XP_028267457.1"/>
    </source>
</evidence>
<name>A0A6P7IUG5_9TELE</name>
<dbReference type="GeneID" id="114439606"/>
<dbReference type="Proteomes" id="UP000515145">
    <property type="component" value="Chromosome 8"/>
</dbReference>
<dbReference type="RefSeq" id="XP_028267457.1">
    <property type="nucleotide sequence ID" value="XM_028411656.1"/>
</dbReference>
<protein>
    <submittedName>
        <fullName evidence="2">Uncharacterized protein LOC114439606</fullName>
    </submittedName>
</protein>
<dbReference type="InterPro" id="IPR036397">
    <property type="entry name" value="RNaseH_sf"/>
</dbReference>
<dbReference type="OrthoDB" id="6021633at2759"/>
<evidence type="ECO:0000313" key="1">
    <source>
        <dbReference type="Proteomes" id="UP000515145"/>
    </source>
</evidence>
<dbReference type="GO" id="GO:0003676">
    <property type="term" value="F:nucleic acid binding"/>
    <property type="evidence" value="ECO:0007669"/>
    <property type="project" value="InterPro"/>
</dbReference>
<dbReference type="Gene3D" id="3.30.420.10">
    <property type="entry name" value="Ribonuclease H-like superfamily/Ribonuclease H"/>
    <property type="match status" value="1"/>
</dbReference>